<reference evidence="2 3" key="1">
    <citation type="submission" date="2015-06" db="EMBL/GenBank/DDBJ databases">
        <title>Improved classification and identification of acetic acid bacteria using matrix-assisted laser desorption/ionization time-of-flight mass spectrometry; Gluconobacter nephelii and Gluconobacter uchimurae are later heterotypic synonyms of Gluconobacter japonicus and Gluconobacter oxydans, respectively.</title>
        <authorList>
            <person name="Li L."/>
            <person name="Cleenwerck I."/>
            <person name="De Vuyst L."/>
            <person name="Vandamme P."/>
        </authorList>
    </citation>
    <scope>NUCLEOTIDE SEQUENCE [LARGE SCALE GENOMIC DNA]</scope>
    <source>
        <strain evidence="2 3">LMG 1676</strain>
    </source>
</reference>
<dbReference type="AlphaFoldDB" id="A0A149RUY8"/>
<dbReference type="PATRIC" id="fig|442.8.peg.1745"/>
<organism evidence="2 3">
    <name type="scientific">Gluconobacter oxydans</name>
    <name type="common">Gluconobacter suboxydans</name>
    <dbReference type="NCBI Taxonomy" id="442"/>
    <lineage>
        <taxon>Bacteria</taxon>
        <taxon>Pseudomonadati</taxon>
        <taxon>Pseudomonadota</taxon>
        <taxon>Alphaproteobacteria</taxon>
        <taxon>Acetobacterales</taxon>
        <taxon>Acetobacteraceae</taxon>
        <taxon>Gluconobacter</taxon>
    </lineage>
</organism>
<sequence length="161" mass="17974">MRSDAGVPKGARKQRLPQPVTFNDDGCHIPLTGTHGSGRTLTLDREDYEDLMRFSEQGKRLQVDSSGGGECLHVRINGPKAVSWAGSSNPFHQITIQRFLTAETHGGRTIHHLDGNPFNNRRSNLILKVPAIDKKYPIDWETADRLRAEKLTSIFGYQAPN</sequence>
<gene>
    <name evidence="2" type="ORF">AD934_09240</name>
</gene>
<dbReference type="Proteomes" id="UP000075655">
    <property type="component" value="Unassembled WGS sequence"/>
</dbReference>
<dbReference type="InterPro" id="IPR044925">
    <property type="entry name" value="His-Me_finger_sf"/>
</dbReference>
<dbReference type="EMBL" id="LHZG01000171">
    <property type="protein sequence ID" value="KXV18252.1"/>
    <property type="molecule type" value="Genomic_DNA"/>
</dbReference>
<accession>A0A149RUY8</accession>
<evidence type="ECO:0000256" key="1">
    <source>
        <dbReference type="SAM" id="MobiDB-lite"/>
    </source>
</evidence>
<proteinExistence type="predicted"/>
<comment type="caution">
    <text evidence="2">The sequence shown here is derived from an EMBL/GenBank/DDBJ whole genome shotgun (WGS) entry which is preliminary data.</text>
</comment>
<name>A0A149RUY8_GLUOY</name>
<protein>
    <submittedName>
        <fullName evidence="2">Uncharacterized protein</fullName>
    </submittedName>
</protein>
<dbReference type="SUPFAM" id="SSF54060">
    <property type="entry name" value="His-Me finger endonucleases"/>
    <property type="match status" value="1"/>
</dbReference>
<evidence type="ECO:0000313" key="2">
    <source>
        <dbReference type="EMBL" id="KXV18252.1"/>
    </source>
</evidence>
<feature type="region of interest" description="Disordered" evidence="1">
    <location>
        <begin position="1"/>
        <end position="40"/>
    </location>
</feature>
<evidence type="ECO:0000313" key="3">
    <source>
        <dbReference type="Proteomes" id="UP000075655"/>
    </source>
</evidence>